<dbReference type="GO" id="GO:0042545">
    <property type="term" value="P:cell wall modification"/>
    <property type="evidence" value="ECO:0007669"/>
    <property type="project" value="InterPro"/>
</dbReference>
<evidence type="ECO:0000256" key="2">
    <source>
        <dbReference type="ARBA" id="ARBA00022801"/>
    </source>
</evidence>
<dbReference type="SUPFAM" id="SSF51126">
    <property type="entry name" value="Pectin lyase-like"/>
    <property type="match status" value="1"/>
</dbReference>
<comment type="pathway">
    <text evidence="1">Glycan metabolism; pectin degradation; 2-dehydro-3-deoxy-D-gluconate from pectin: step 1/5.</text>
</comment>
<evidence type="ECO:0000256" key="1">
    <source>
        <dbReference type="ARBA" id="ARBA00005184"/>
    </source>
</evidence>
<dbReference type="OrthoDB" id="2019149at2759"/>
<keyword evidence="6" id="KW-1185">Reference proteome</keyword>
<dbReference type="InterPro" id="IPR000070">
    <property type="entry name" value="Pectinesterase_cat"/>
</dbReference>
<dbReference type="GO" id="GO:0030599">
    <property type="term" value="F:pectinesterase activity"/>
    <property type="evidence" value="ECO:0007669"/>
    <property type="project" value="InterPro"/>
</dbReference>
<dbReference type="UniPathway" id="UPA00545">
    <property type="reaction ID" value="UER00823"/>
</dbReference>
<feature type="domain" description="Pectinesterase catalytic" evidence="4">
    <location>
        <begin position="104"/>
        <end position="240"/>
    </location>
</feature>
<comment type="caution">
    <text evidence="5">The sequence shown here is derived from an EMBL/GenBank/DDBJ whole genome shotgun (WGS) entry which is preliminary data.</text>
</comment>
<evidence type="ECO:0000259" key="4">
    <source>
        <dbReference type="Pfam" id="PF01095"/>
    </source>
</evidence>
<dbReference type="InterPro" id="IPR011050">
    <property type="entry name" value="Pectin_lyase_fold/virulence"/>
</dbReference>
<dbReference type="PANTHER" id="PTHR31707">
    <property type="entry name" value="PECTINESTERASE"/>
    <property type="match status" value="1"/>
</dbReference>
<evidence type="ECO:0000313" key="6">
    <source>
        <dbReference type="Proteomes" id="UP000310158"/>
    </source>
</evidence>
<protein>
    <recommendedName>
        <fullName evidence="4">Pectinesterase catalytic domain-containing protein</fullName>
    </recommendedName>
</protein>
<reference evidence="5 6" key="1">
    <citation type="submission" date="2019-02" db="EMBL/GenBank/DDBJ databases">
        <title>Genome sequencing of the rare red list fungi Bondarzewia mesenterica.</title>
        <authorList>
            <person name="Buettner E."/>
            <person name="Kellner H."/>
        </authorList>
    </citation>
    <scope>NUCLEOTIDE SEQUENCE [LARGE SCALE GENOMIC DNA]</scope>
    <source>
        <strain evidence="5 6">DSM 108281</strain>
    </source>
</reference>
<dbReference type="Gene3D" id="2.160.20.10">
    <property type="entry name" value="Single-stranded right-handed beta-helix, Pectin lyase-like"/>
    <property type="match status" value="2"/>
</dbReference>
<name>A0A4S4LYU1_9AGAM</name>
<dbReference type="Pfam" id="PF01095">
    <property type="entry name" value="Pectinesterase"/>
    <property type="match status" value="1"/>
</dbReference>
<sequence length="256" mass="28193">MTRGRKLPWAAEGGDVAPDEGDAIILIGAGEYHETINVTRKTSLTLLDWDSKYITTGFADDAQTAVLLVAPSYNASLIGAGPTGHLSSRLFGNVNFKAHNIDFQNRTLFQNVTLAKRACEGGNAAWKGTNMTDAPDNRYGVYVADSRIIRSPDAKVTTMTDGRCYLGRPWSDLTTSVYLRMFMDESIEPAGWTPFDSARPVIANTMYYAEYNSTGPGGNTTRVAVEHILTSEEAKIFTVDGVFLETPSWIDFEYKY</sequence>
<dbReference type="InterPro" id="IPR012334">
    <property type="entry name" value="Pectin_lyas_fold"/>
</dbReference>
<organism evidence="5 6">
    <name type="scientific">Bondarzewia mesenterica</name>
    <dbReference type="NCBI Taxonomy" id="1095465"/>
    <lineage>
        <taxon>Eukaryota</taxon>
        <taxon>Fungi</taxon>
        <taxon>Dikarya</taxon>
        <taxon>Basidiomycota</taxon>
        <taxon>Agaricomycotina</taxon>
        <taxon>Agaricomycetes</taxon>
        <taxon>Russulales</taxon>
        <taxon>Bondarzewiaceae</taxon>
        <taxon>Bondarzewia</taxon>
    </lineage>
</organism>
<gene>
    <name evidence="5" type="ORF">EW146_g3522</name>
</gene>
<proteinExistence type="predicted"/>
<evidence type="ECO:0000256" key="3">
    <source>
        <dbReference type="ARBA" id="ARBA00023085"/>
    </source>
</evidence>
<dbReference type="Proteomes" id="UP000310158">
    <property type="component" value="Unassembled WGS sequence"/>
</dbReference>
<keyword evidence="2" id="KW-0378">Hydrolase</keyword>
<accession>A0A4S4LYU1</accession>
<dbReference type="AlphaFoldDB" id="A0A4S4LYU1"/>
<keyword evidence="3" id="KW-0063">Aspartyl esterase</keyword>
<dbReference type="GO" id="GO:0045490">
    <property type="term" value="P:pectin catabolic process"/>
    <property type="evidence" value="ECO:0007669"/>
    <property type="project" value="UniProtKB-UniPathway"/>
</dbReference>
<dbReference type="EMBL" id="SGPL01000118">
    <property type="protein sequence ID" value="THH17277.1"/>
    <property type="molecule type" value="Genomic_DNA"/>
</dbReference>
<evidence type="ECO:0000313" key="5">
    <source>
        <dbReference type="EMBL" id="THH17277.1"/>
    </source>
</evidence>